<proteinExistence type="predicted"/>
<reference evidence="3 4" key="1">
    <citation type="submission" date="2017-04" db="EMBL/GenBank/DDBJ databases">
        <authorList>
            <person name="Afonso C.L."/>
            <person name="Miller P.J."/>
            <person name="Scott M.A."/>
            <person name="Spackman E."/>
            <person name="Goraichik I."/>
            <person name="Dimitrov K.M."/>
            <person name="Suarez D.L."/>
            <person name="Swayne D.E."/>
        </authorList>
    </citation>
    <scope>NUCLEOTIDE SEQUENCE [LARGE SCALE GENOMIC DNA]</scope>
    <source>
        <strain evidence="3 4">609q</strain>
    </source>
</reference>
<evidence type="ECO:0000313" key="5">
    <source>
        <dbReference type="Proteomes" id="UP000216316"/>
    </source>
</evidence>
<reference evidence="4 5" key="3">
    <citation type="submission" date="2017-09" db="EMBL/GenBank/DDBJ databases">
        <title>Tripartite evolution among Lactobacillus johnsonii, Lactobacillus taiwanensis, Lactobacillus reuteri and their rodent host.</title>
        <authorList>
            <person name="Wang T."/>
            <person name="Knowles S."/>
            <person name="Cheng C."/>
        </authorList>
    </citation>
    <scope>NUCLEOTIDE SEQUENCE [LARGE SCALE GENOMIC DNA]</scope>
    <source>
        <strain evidence="3 4">609q</strain>
        <strain evidence="2 5">609u</strain>
    </source>
</reference>
<feature type="compositionally biased region" description="Low complexity" evidence="1">
    <location>
        <begin position="371"/>
        <end position="381"/>
    </location>
</feature>
<organism evidence="3 4">
    <name type="scientific">Lactobacillus taiwanensis</name>
    <dbReference type="NCBI Taxonomy" id="508451"/>
    <lineage>
        <taxon>Bacteria</taxon>
        <taxon>Bacillati</taxon>
        <taxon>Bacillota</taxon>
        <taxon>Bacilli</taxon>
        <taxon>Lactobacillales</taxon>
        <taxon>Lactobacillaceae</taxon>
        <taxon>Lactobacillus</taxon>
    </lineage>
</organism>
<dbReference type="InterPro" id="IPR006944">
    <property type="entry name" value="Phage/GTA_portal"/>
</dbReference>
<reference evidence="2 5" key="2">
    <citation type="submission" date="2017-05" db="EMBL/GenBank/DDBJ databases">
        <authorList>
            <person name="Lin X.B."/>
            <person name="Stothard P."/>
            <person name="Tasseva G."/>
            <person name="Walter J."/>
        </authorList>
    </citation>
    <scope>NUCLEOTIDE SEQUENCE [LARGE SCALE GENOMIC DNA]</scope>
    <source>
        <strain evidence="2 5">609u</strain>
    </source>
</reference>
<protein>
    <submittedName>
        <fullName evidence="3">Phage portal protein</fullName>
    </submittedName>
</protein>
<name>A0A256LCC9_9LACO</name>
<dbReference type="RefSeq" id="WP_094496131.1">
    <property type="nucleotide sequence ID" value="NZ_NGNV01000044.1"/>
</dbReference>
<dbReference type="AlphaFoldDB" id="A0A256LCC9"/>
<sequence>MPLLKLNKTHSQGFSLNDPDWVNFLTGGESQKYVSADTALKNSDIFSLIMQLSGDLAMVRYTTDSDRSQSIISNPSVTANGYSFWQGMFAQLLLDGNCYAYRHKNTNGVDLSWEYLRPSQVQPMLLQDGSGLIYNINFDEPAIGYMENVPAADVIHIRLLSKNGGKTGVSPLSALVNEQQIKDASNALTLKALKQSVTASAVLTIQHGGLLDKETRIARSKEISKQIHESDGPVVIDALEDYKPLEMKGNIASLLNQVDWTRDQIAKVYGVPDSYLNGQGDQQSSITQIGGQYAKSLNRYVQAIVSELNDKLHANISADIRFAIDAMGDQYASTISGLAKDGTIAGNQARFILQNSGYLPTDLPDPEKKPQQAIQLIQQQEGGDDDGNNSDERGSDPE</sequence>
<evidence type="ECO:0000313" key="4">
    <source>
        <dbReference type="Proteomes" id="UP000215828"/>
    </source>
</evidence>
<keyword evidence="5" id="KW-1185">Reference proteome</keyword>
<dbReference type="EMBL" id="NGNV01000044">
    <property type="protein sequence ID" value="OYR87467.1"/>
    <property type="molecule type" value="Genomic_DNA"/>
</dbReference>
<evidence type="ECO:0000313" key="3">
    <source>
        <dbReference type="EMBL" id="OYR91085.1"/>
    </source>
</evidence>
<dbReference type="InterPro" id="IPR006427">
    <property type="entry name" value="Portal_HK97"/>
</dbReference>
<dbReference type="NCBIfam" id="TIGR01537">
    <property type="entry name" value="portal_HK97"/>
    <property type="match status" value="1"/>
</dbReference>
<feature type="region of interest" description="Disordered" evidence="1">
    <location>
        <begin position="357"/>
        <end position="398"/>
    </location>
</feature>
<dbReference type="EMBL" id="NGNX01000033">
    <property type="protein sequence ID" value="OYR91085.1"/>
    <property type="molecule type" value="Genomic_DNA"/>
</dbReference>
<accession>A0A256LCC9</accession>
<evidence type="ECO:0000313" key="2">
    <source>
        <dbReference type="EMBL" id="OYR87467.1"/>
    </source>
</evidence>
<dbReference type="Proteomes" id="UP000215828">
    <property type="component" value="Unassembled WGS sequence"/>
</dbReference>
<evidence type="ECO:0000256" key="1">
    <source>
        <dbReference type="SAM" id="MobiDB-lite"/>
    </source>
</evidence>
<gene>
    <name evidence="2" type="ORF">CBF53_08495</name>
    <name evidence="3" type="ORF">CBF70_07930</name>
</gene>
<comment type="caution">
    <text evidence="3">The sequence shown here is derived from an EMBL/GenBank/DDBJ whole genome shotgun (WGS) entry which is preliminary data.</text>
</comment>
<dbReference type="Proteomes" id="UP000216316">
    <property type="component" value="Unassembled WGS sequence"/>
</dbReference>
<dbReference type="Pfam" id="PF04860">
    <property type="entry name" value="Phage_portal"/>
    <property type="match status" value="1"/>
</dbReference>